<reference evidence="1" key="1">
    <citation type="submission" date="2022-08" db="EMBL/GenBank/DDBJ databases">
        <authorList>
            <person name="Kallberg Y."/>
            <person name="Tangrot J."/>
            <person name="Rosling A."/>
        </authorList>
    </citation>
    <scope>NUCLEOTIDE SEQUENCE</scope>
    <source>
        <strain evidence="1">Wild A</strain>
    </source>
</reference>
<evidence type="ECO:0000313" key="1">
    <source>
        <dbReference type="EMBL" id="CAI2170045.1"/>
    </source>
</evidence>
<proteinExistence type="predicted"/>
<dbReference type="EMBL" id="CAMKVN010000650">
    <property type="protein sequence ID" value="CAI2170045.1"/>
    <property type="molecule type" value="Genomic_DNA"/>
</dbReference>
<comment type="caution">
    <text evidence="1">The sequence shown here is derived from an EMBL/GenBank/DDBJ whole genome shotgun (WGS) entry which is preliminary data.</text>
</comment>
<organism evidence="1 2">
    <name type="scientific">Funneliformis geosporum</name>
    <dbReference type="NCBI Taxonomy" id="1117311"/>
    <lineage>
        <taxon>Eukaryota</taxon>
        <taxon>Fungi</taxon>
        <taxon>Fungi incertae sedis</taxon>
        <taxon>Mucoromycota</taxon>
        <taxon>Glomeromycotina</taxon>
        <taxon>Glomeromycetes</taxon>
        <taxon>Glomerales</taxon>
        <taxon>Glomeraceae</taxon>
        <taxon>Funneliformis</taxon>
    </lineage>
</organism>
<accession>A0A9W4WT31</accession>
<dbReference type="AlphaFoldDB" id="A0A9W4WT31"/>
<name>A0A9W4WT31_9GLOM</name>
<evidence type="ECO:0000313" key="2">
    <source>
        <dbReference type="Proteomes" id="UP001153678"/>
    </source>
</evidence>
<keyword evidence="2" id="KW-1185">Reference proteome</keyword>
<protein>
    <submittedName>
        <fullName evidence="1">13683_t:CDS:1</fullName>
    </submittedName>
</protein>
<gene>
    <name evidence="1" type="ORF">FWILDA_LOCUS4386</name>
</gene>
<dbReference type="Proteomes" id="UP001153678">
    <property type="component" value="Unassembled WGS sequence"/>
</dbReference>
<dbReference type="OrthoDB" id="2435381at2759"/>
<sequence>MFYEHIQFHDTRHGNMSQIAQIESIREDNESEYAGYDIHKQCCKDIGKHIISIIVKMKKILMKKMMAC</sequence>